<accession>A0AAE0EDJ9</accession>
<feature type="coiled-coil region" evidence="1">
    <location>
        <begin position="308"/>
        <end position="335"/>
    </location>
</feature>
<organism evidence="3 4">
    <name type="scientific">Dipteronia sinensis</name>
    <dbReference type="NCBI Taxonomy" id="43782"/>
    <lineage>
        <taxon>Eukaryota</taxon>
        <taxon>Viridiplantae</taxon>
        <taxon>Streptophyta</taxon>
        <taxon>Embryophyta</taxon>
        <taxon>Tracheophyta</taxon>
        <taxon>Spermatophyta</taxon>
        <taxon>Magnoliopsida</taxon>
        <taxon>eudicotyledons</taxon>
        <taxon>Gunneridae</taxon>
        <taxon>Pentapetalae</taxon>
        <taxon>rosids</taxon>
        <taxon>malvids</taxon>
        <taxon>Sapindales</taxon>
        <taxon>Sapindaceae</taxon>
        <taxon>Hippocastanoideae</taxon>
        <taxon>Acereae</taxon>
        <taxon>Dipteronia</taxon>
    </lineage>
</organism>
<evidence type="ECO:0000256" key="1">
    <source>
        <dbReference type="SAM" id="Coils"/>
    </source>
</evidence>
<name>A0AAE0EDJ9_9ROSI</name>
<feature type="region of interest" description="Disordered" evidence="2">
    <location>
        <begin position="179"/>
        <end position="209"/>
    </location>
</feature>
<evidence type="ECO:0000313" key="4">
    <source>
        <dbReference type="Proteomes" id="UP001281410"/>
    </source>
</evidence>
<reference evidence="3" key="1">
    <citation type="journal article" date="2023" name="Plant J.">
        <title>Genome sequences and population genomics provide insights into the demographic history, inbreeding, and mutation load of two 'living fossil' tree species of Dipteronia.</title>
        <authorList>
            <person name="Feng Y."/>
            <person name="Comes H.P."/>
            <person name="Chen J."/>
            <person name="Zhu S."/>
            <person name="Lu R."/>
            <person name="Zhang X."/>
            <person name="Li P."/>
            <person name="Qiu J."/>
            <person name="Olsen K.M."/>
            <person name="Qiu Y."/>
        </authorList>
    </citation>
    <scope>NUCLEOTIDE SEQUENCE</scope>
    <source>
        <strain evidence="3">NBL</strain>
    </source>
</reference>
<keyword evidence="4" id="KW-1185">Reference proteome</keyword>
<proteinExistence type="predicted"/>
<evidence type="ECO:0000256" key="2">
    <source>
        <dbReference type="SAM" id="MobiDB-lite"/>
    </source>
</evidence>
<feature type="compositionally biased region" description="Acidic residues" evidence="2">
    <location>
        <begin position="99"/>
        <end position="111"/>
    </location>
</feature>
<dbReference type="PANTHER" id="PTHR35120:SF2">
    <property type="entry name" value="AMINOTRANSFERASE-LIKE PLANT MOBILE DOMAIN-CONTAINING PROTEIN"/>
    <property type="match status" value="1"/>
</dbReference>
<dbReference type="AlphaFoldDB" id="A0AAE0EDJ9"/>
<protein>
    <submittedName>
        <fullName evidence="3">Uncharacterized protein</fullName>
    </submittedName>
</protein>
<dbReference type="EMBL" id="JANJYJ010000003">
    <property type="protein sequence ID" value="KAK3224361.1"/>
    <property type="molecule type" value="Genomic_DNA"/>
</dbReference>
<dbReference type="PANTHER" id="PTHR35120">
    <property type="entry name" value="HISTONE ACETYLTRANSFERASE KAT6B-LIKE"/>
    <property type="match status" value="1"/>
</dbReference>
<feature type="compositionally biased region" description="Polar residues" evidence="2">
    <location>
        <begin position="18"/>
        <end position="58"/>
    </location>
</feature>
<feature type="region of interest" description="Disordered" evidence="2">
    <location>
        <begin position="17"/>
        <end position="116"/>
    </location>
</feature>
<feature type="compositionally biased region" description="Acidic residues" evidence="2">
    <location>
        <begin position="181"/>
        <end position="209"/>
    </location>
</feature>
<dbReference type="Proteomes" id="UP001281410">
    <property type="component" value="Unassembled WGS sequence"/>
</dbReference>
<sequence length="450" mass="51583">MAIEDMTSPALAAMVDLSENQQQFSTTAKTTNLDMTHQQHQNPNKTPQNQQHNPQSPKTLEADPEHSPKSDPDDRIEADLNQDDVEIVGSDPNPKPDPTQEEEKEEGEGEEKENFEKEMVGAVENNLIKLEDNGMEEENGRLCFDGKILGEGEQFLRRCNFALGGVNVESMDFEDQKQIQEDFEEEEEEEEMEEEEEEDDGEEDDGEEEEDIALPMGFDISNNLFQGMEPMQAPFNSFQSIGDTTNTIRAGSLQLGHDSEILHSNKRMRTTGGSDFDMCMEQLQHSMGKARMMYVEKEQACAESSMNQQLLINELHKKEAENQQLQAMIQCLQQKRQSEKYFEGDTKAFAEYRELAPCPQLEVPLYKDVIGGGGLVLSVKELEKRRLKEEEEERRNRLLTEKIIKDFEAECVAKFEAHRYMVESLNNRLLNAENQIEPFRELIAKRRKVT</sequence>
<keyword evidence="1" id="KW-0175">Coiled coil</keyword>
<evidence type="ECO:0000313" key="3">
    <source>
        <dbReference type="EMBL" id="KAK3224361.1"/>
    </source>
</evidence>
<feature type="compositionally biased region" description="Basic and acidic residues" evidence="2">
    <location>
        <begin position="60"/>
        <end position="78"/>
    </location>
</feature>
<gene>
    <name evidence="3" type="ORF">Dsin_011386</name>
</gene>
<comment type="caution">
    <text evidence="3">The sequence shown here is derived from an EMBL/GenBank/DDBJ whole genome shotgun (WGS) entry which is preliminary data.</text>
</comment>